<organism evidence="2">
    <name type="scientific">bioreactor metagenome</name>
    <dbReference type="NCBI Taxonomy" id="1076179"/>
    <lineage>
        <taxon>unclassified sequences</taxon>
        <taxon>metagenomes</taxon>
        <taxon>ecological metagenomes</taxon>
    </lineage>
</organism>
<dbReference type="EMBL" id="VSSQ01000046">
    <property type="protein sequence ID" value="MPL69281.1"/>
    <property type="molecule type" value="Genomic_DNA"/>
</dbReference>
<proteinExistence type="predicted"/>
<feature type="transmembrane region" description="Helical" evidence="1">
    <location>
        <begin position="6"/>
        <end position="22"/>
    </location>
</feature>
<reference evidence="2" key="1">
    <citation type="submission" date="2019-08" db="EMBL/GenBank/DDBJ databases">
        <authorList>
            <person name="Kucharzyk K."/>
            <person name="Murdoch R.W."/>
            <person name="Higgins S."/>
            <person name="Loffler F."/>
        </authorList>
    </citation>
    <scope>NUCLEOTIDE SEQUENCE</scope>
</reference>
<gene>
    <name evidence="2" type="ORF">SDC9_15018</name>
</gene>
<accession>A0A644TUC1</accession>
<keyword evidence="1" id="KW-0812">Transmembrane</keyword>
<keyword evidence="1" id="KW-1133">Transmembrane helix</keyword>
<protein>
    <submittedName>
        <fullName evidence="2">Uncharacterized protein</fullName>
    </submittedName>
</protein>
<comment type="caution">
    <text evidence="2">The sequence shown here is derived from an EMBL/GenBank/DDBJ whole genome shotgun (WGS) entry which is preliminary data.</text>
</comment>
<feature type="transmembrane region" description="Helical" evidence="1">
    <location>
        <begin position="34"/>
        <end position="52"/>
    </location>
</feature>
<sequence>MNGFHLFGFLIAIMFIVLKNRIDGQAQNNKKVAFNILVAGAVVAASGWLGSTVLLQNLAIKGLIYVVLPATLWLAYRVQPEWFSGREKFLYCVILVLFSIAVGGEVL</sequence>
<evidence type="ECO:0000313" key="2">
    <source>
        <dbReference type="EMBL" id="MPL69281.1"/>
    </source>
</evidence>
<keyword evidence="1" id="KW-0472">Membrane</keyword>
<dbReference type="AlphaFoldDB" id="A0A644TUC1"/>
<evidence type="ECO:0000256" key="1">
    <source>
        <dbReference type="SAM" id="Phobius"/>
    </source>
</evidence>
<name>A0A644TUC1_9ZZZZ</name>
<feature type="transmembrane region" description="Helical" evidence="1">
    <location>
        <begin position="88"/>
        <end position="106"/>
    </location>
</feature>
<feature type="transmembrane region" description="Helical" evidence="1">
    <location>
        <begin position="58"/>
        <end position="76"/>
    </location>
</feature>